<dbReference type="AlphaFoldDB" id="A0A241XRW3"/>
<dbReference type="RefSeq" id="WP_065327466.1">
    <property type="nucleotide sequence ID" value="NZ_NFFZ01000004.1"/>
</dbReference>
<evidence type="ECO:0000313" key="3">
    <source>
        <dbReference type="Proteomes" id="UP000194857"/>
    </source>
</evidence>
<dbReference type="EMBL" id="NFFZ01000004">
    <property type="protein sequence ID" value="OTI63229.1"/>
    <property type="molecule type" value="Genomic_DNA"/>
</dbReference>
<dbReference type="Proteomes" id="UP000194857">
    <property type="component" value="Unassembled WGS sequence"/>
</dbReference>
<evidence type="ECO:0000256" key="1">
    <source>
        <dbReference type="SAM" id="MobiDB-lite"/>
    </source>
</evidence>
<proteinExistence type="predicted"/>
<reference evidence="2 3" key="1">
    <citation type="submission" date="2017-05" db="EMBL/GenBank/DDBJ databases">
        <authorList>
            <person name="Song R."/>
            <person name="Chenine A.L."/>
            <person name="Ruprecht R.M."/>
        </authorList>
    </citation>
    <scope>NUCLEOTIDE SEQUENCE [LARGE SCALE GENOMIC DNA]</scope>
    <source>
        <strain evidence="2 3">S567_C10_BS</strain>
    </source>
</reference>
<comment type="caution">
    <text evidence="2">The sequence shown here is derived from an EMBL/GenBank/DDBJ whole genome shotgun (WGS) entry which is preliminary data.</text>
</comment>
<feature type="region of interest" description="Disordered" evidence="1">
    <location>
        <begin position="1"/>
        <end position="23"/>
    </location>
</feature>
<protein>
    <submittedName>
        <fullName evidence="2">Uncharacterized protein</fullName>
    </submittedName>
</protein>
<name>A0A241XRW3_PSEAI</name>
<organism evidence="2 3">
    <name type="scientific">Pseudomonas aeruginosa</name>
    <dbReference type="NCBI Taxonomy" id="287"/>
    <lineage>
        <taxon>Bacteria</taxon>
        <taxon>Pseudomonadati</taxon>
        <taxon>Pseudomonadota</taxon>
        <taxon>Gammaproteobacteria</taxon>
        <taxon>Pseudomonadales</taxon>
        <taxon>Pseudomonadaceae</taxon>
        <taxon>Pseudomonas</taxon>
    </lineage>
</organism>
<evidence type="ECO:0000313" key="2">
    <source>
        <dbReference type="EMBL" id="OTI63229.1"/>
    </source>
</evidence>
<gene>
    <name evidence="2" type="ORF">CAZ10_10380</name>
</gene>
<accession>A0A241XRW3</accession>
<sequence>MSTDNEVLPTENPQWGFWGTISDSENPEVKAPDAWVLAMGLITEATKQPGEVVRAFLDSKDGRYFADEVGNFLHEGQSLPDAIAAATKRWMVPANKSASFSHIPDGVTYLMACVLEHAKDEAGA</sequence>